<dbReference type="KEGG" id="loa:LOAG_04999"/>
<proteinExistence type="predicted"/>
<dbReference type="RefSeq" id="XP_003140584.1">
    <property type="nucleotide sequence ID" value="XM_003140536.2"/>
</dbReference>
<evidence type="ECO:0000313" key="1">
    <source>
        <dbReference type="EMBL" id="EFO23485.1"/>
    </source>
</evidence>
<name>A0A1S0U0X4_LOALO</name>
<organism evidence="1">
    <name type="scientific">Loa loa</name>
    <name type="common">Eye worm</name>
    <name type="synonym">Filaria loa</name>
    <dbReference type="NCBI Taxonomy" id="7209"/>
    <lineage>
        <taxon>Eukaryota</taxon>
        <taxon>Metazoa</taxon>
        <taxon>Ecdysozoa</taxon>
        <taxon>Nematoda</taxon>
        <taxon>Chromadorea</taxon>
        <taxon>Rhabditida</taxon>
        <taxon>Spirurina</taxon>
        <taxon>Spiruromorpha</taxon>
        <taxon>Filarioidea</taxon>
        <taxon>Onchocercidae</taxon>
        <taxon>Loa</taxon>
    </lineage>
</organism>
<gene>
    <name evidence="1" type="ORF">LOAG_04999</name>
</gene>
<protein>
    <submittedName>
        <fullName evidence="1">Uncharacterized protein</fullName>
    </submittedName>
</protein>
<sequence>MLGPFLINSRRDWNVFMDEIEKRLNRRPPGRSLGLYAEAGGQFAIEHNVRKAVILHAGDEFSPAQLCLQ</sequence>
<reference evidence="1" key="1">
    <citation type="submission" date="2012-04" db="EMBL/GenBank/DDBJ databases">
        <title>The Genome Sequence of Loa loa.</title>
        <authorList>
            <consortium name="The Broad Institute Genome Sequencing Platform"/>
            <consortium name="Broad Institute Genome Sequencing Center for Infectious Disease"/>
            <person name="Nutman T.B."/>
            <person name="Fink D.L."/>
            <person name="Russ C."/>
            <person name="Young S."/>
            <person name="Zeng Q."/>
            <person name="Gargeya S."/>
            <person name="Alvarado L."/>
            <person name="Berlin A."/>
            <person name="Chapman S.B."/>
            <person name="Chen Z."/>
            <person name="Freedman E."/>
            <person name="Gellesch M."/>
            <person name="Goldberg J."/>
            <person name="Griggs A."/>
            <person name="Gujja S."/>
            <person name="Heilman E.R."/>
            <person name="Heiman D."/>
            <person name="Howarth C."/>
            <person name="Mehta T."/>
            <person name="Neiman D."/>
            <person name="Pearson M."/>
            <person name="Roberts A."/>
            <person name="Saif S."/>
            <person name="Shea T."/>
            <person name="Shenoy N."/>
            <person name="Sisk P."/>
            <person name="Stolte C."/>
            <person name="Sykes S."/>
            <person name="White J."/>
            <person name="Yandava C."/>
            <person name="Haas B."/>
            <person name="Henn M.R."/>
            <person name="Nusbaum C."/>
            <person name="Birren B."/>
        </authorList>
    </citation>
    <scope>NUCLEOTIDE SEQUENCE [LARGE SCALE GENOMIC DNA]</scope>
</reference>
<dbReference type="AlphaFoldDB" id="A0A1S0U0X4"/>
<accession>A0A1S0U0X4</accession>
<dbReference type="CTD" id="9942404"/>
<dbReference type="GeneID" id="9942404"/>
<dbReference type="EMBL" id="JH712073">
    <property type="protein sequence ID" value="EFO23485.1"/>
    <property type="molecule type" value="Genomic_DNA"/>
</dbReference>
<dbReference type="InParanoid" id="A0A1S0U0X4"/>